<dbReference type="AlphaFoldDB" id="A0A0A7PBA1"/>
<accession>A0A0A7PBA1</accession>
<dbReference type="STRING" id="1515612.SKP52_01565"/>
<keyword evidence="2" id="KW-1185">Reference proteome</keyword>
<sequence length="69" mass="7544">MAFIAKETAVCNRPGCTKSWDVDPVMLVPCPDCQALVSVGCQRPSGHSGPFDEFHAARDLLADRERIAR</sequence>
<name>A0A0A7PBA1_9SPHN</name>
<dbReference type="RefSeq" id="WP_039570921.1">
    <property type="nucleotide sequence ID" value="NZ_CP009122.1"/>
</dbReference>
<reference evidence="1 2" key="1">
    <citation type="journal article" date="2015" name="Int. J. Syst. Evol. Microbiol.">
        <title>Description of Sphingopyxis fribergensis sp. nov. - a soil bacterium with the ability to degrade styrene and phenylacetic acid.</title>
        <authorList>
            <person name="Oelschlagel M."/>
            <person name="Ruckert C."/>
            <person name="Kalinowski J."/>
            <person name="Schmidt G."/>
            <person name="Schlomann M."/>
            <person name="Tischler D."/>
        </authorList>
    </citation>
    <scope>NUCLEOTIDE SEQUENCE [LARGE SCALE GENOMIC DNA]</scope>
    <source>
        <strain evidence="1 2">Kp5.2</strain>
    </source>
</reference>
<evidence type="ECO:0000313" key="2">
    <source>
        <dbReference type="Proteomes" id="UP000030907"/>
    </source>
</evidence>
<dbReference type="Proteomes" id="UP000030907">
    <property type="component" value="Chromosome"/>
</dbReference>
<organism evidence="1 2">
    <name type="scientific">Sphingopyxis fribergensis</name>
    <dbReference type="NCBI Taxonomy" id="1515612"/>
    <lineage>
        <taxon>Bacteria</taxon>
        <taxon>Pseudomonadati</taxon>
        <taxon>Pseudomonadota</taxon>
        <taxon>Alphaproteobacteria</taxon>
        <taxon>Sphingomonadales</taxon>
        <taxon>Sphingomonadaceae</taxon>
        <taxon>Sphingopyxis</taxon>
    </lineage>
</organism>
<dbReference type="OrthoDB" id="7856071at2"/>
<gene>
    <name evidence="1" type="ORF">SKP52_01565</name>
</gene>
<proteinExistence type="predicted"/>
<dbReference type="HOGENOM" id="CLU_2773750_0_0_5"/>
<dbReference type="KEGG" id="sphk:SKP52_01565"/>
<dbReference type="EMBL" id="CP009122">
    <property type="protein sequence ID" value="AJA07250.1"/>
    <property type="molecule type" value="Genomic_DNA"/>
</dbReference>
<evidence type="ECO:0000313" key="1">
    <source>
        <dbReference type="EMBL" id="AJA07250.1"/>
    </source>
</evidence>
<protein>
    <submittedName>
        <fullName evidence="1">Uncharacterized protein</fullName>
    </submittedName>
</protein>